<evidence type="ECO:0000313" key="3">
    <source>
        <dbReference type="Proteomes" id="UP000235388"/>
    </source>
</evidence>
<dbReference type="AlphaFoldDB" id="A0A2N5SPC8"/>
<sequence length="419" mass="45518">MQYFLRAIRRNLSSLPNRGINPLRSGPLNRIGWRIRLPSSQNPVAMAVGSSRGRVGVASGRSGGGVGTRLGAASGAVFRGACSVTFFTGRAPDAPLRRQKGNPIGRGCTYELRCRRRGNGEAKVKTLGVGSYVTTGTALHKCYGRAKIAGNQPPVLHAGRLLPLCLPFLFSHPTPIHPSLPFHSHPSSQPKIESSRSHPRDKFLPYQGRPIRNRPTTSVFNYQPNSQELPGTRIMEDIEEDTSSHLVSQTPRPSSPINFGKNPALDQSRHNPDNGITKFITELLSNPRPDGSVVIAADKVKNLSSLLGIGKLTTSIDKMNARLDSIEKAIKAVTAPVVTSTPVHVPLPYQAPPNGWANAVKKSVNNMTPDQITKKVNLVLREINAKTLDNTPIVIKGNSSLRPHNFLTIKPDVNSRLMQ</sequence>
<feature type="compositionally biased region" description="Polar residues" evidence="1">
    <location>
        <begin position="214"/>
        <end position="228"/>
    </location>
</feature>
<feature type="region of interest" description="Disordered" evidence="1">
    <location>
        <begin position="180"/>
        <end position="228"/>
    </location>
</feature>
<evidence type="ECO:0000256" key="1">
    <source>
        <dbReference type="SAM" id="MobiDB-lite"/>
    </source>
</evidence>
<comment type="caution">
    <text evidence="2">The sequence shown here is derived from an EMBL/GenBank/DDBJ whole genome shotgun (WGS) entry which is preliminary data.</text>
</comment>
<evidence type="ECO:0000313" key="2">
    <source>
        <dbReference type="EMBL" id="PLW15095.1"/>
    </source>
</evidence>
<proteinExistence type="predicted"/>
<reference evidence="2 3" key="1">
    <citation type="submission" date="2017-11" db="EMBL/GenBank/DDBJ databases">
        <title>De novo assembly and phasing of dikaryotic genomes from two isolates of Puccinia coronata f. sp. avenae, the causal agent of oat crown rust.</title>
        <authorList>
            <person name="Miller M.E."/>
            <person name="Zhang Y."/>
            <person name="Omidvar V."/>
            <person name="Sperschneider J."/>
            <person name="Schwessinger B."/>
            <person name="Raley C."/>
            <person name="Palmer J.M."/>
            <person name="Garnica D."/>
            <person name="Upadhyaya N."/>
            <person name="Rathjen J."/>
            <person name="Taylor J.M."/>
            <person name="Park R.F."/>
            <person name="Dodds P.N."/>
            <person name="Hirsch C.D."/>
            <person name="Kianian S.F."/>
            <person name="Figueroa M."/>
        </authorList>
    </citation>
    <scope>NUCLEOTIDE SEQUENCE [LARGE SCALE GENOMIC DNA]</scope>
    <source>
        <strain evidence="2">12NC29</strain>
    </source>
</reference>
<keyword evidence="3" id="KW-1185">Reference proteome</keyword>
<feature type="compositionally biased region" description="Low complexity" evidence="1">
    <location>
        <begin position="180"/>
        <end position="190"/>
    </location>
</feature>
<accession>A0A2N5SPC8</accession>
<protein>
    <submittedName>
        <fullName evidence="2">Uncharacterized protein</fullName>
    </submittedName>
</protein>
<organism evidence="2 3">
    <name type="scientific">Puccinia coronata f. sp. avenae</name>
    <dbReference type="NCBI Taxonomy" id="200324"/>
    <lineage>
        <taxon>Eukaryota</taxon>
        <taxon>Fungi</taxon>
        <taxon>Dikarya</taxon>
        <taxon>Basidiomycota</taxon>
        <taxon>Pucciniomycotina</taxon>
        <taxon>Pucciniomycetes</taxon>
        <taxon>Pucciniales</taxon>
        <taxon>Pucciniaceae</taxon>
        <taxon>Puccinia</taxon>
    </lineage>
</organism>
<feature type="compositionally biased region" description="Basic and acidic residues" evidence="1">
    <location>
        <begin position="193"/>
        <end position="203"/>
    </location>
</feature>
<name>A0A2N5SPC8_9BASI</name>
<feature type="compositionally biased region" description="Polar residues" evidence="1">
    <location>
        <begin position="246"/>
        <end position="257"/>
    </location>
</feature>
<dbReference type="Proteomes" id="UP000235388">
    <property type="component" value="Unassembled WGS sequence"/>
</dbReference>
<gene>
    <name evidence="2" type="ORF">PCANC_13275</name>
</gene>
<feature type="region of interest" description="Disordered" evidence="1">
    <location>
        <begin position="246"/>
        <end position="271"/>
    </location>
</feature>
<dbReference type="EMBL" id="PGCJ01000904">
    <property type="protein sequence ID" value="PLW15095.1"/>
    <property type="molecule type" value="Genomic_DNA"/>
</dbReference>